<dbReference type="AlphaFoldDB" id="A0A2G9R9Y5"/>
<reference evidence="3" key="1">
    <citation type="journal article" date="2017" name="Nat. Commun.">
        <title>The North American bullfrog draft genome provides insight into hormonal regulation of long noncoding RNA.</title>
        <authorList>
            <person name="Hammond S.A."/>
            <person name="Warren R.L."/>
            <person name="Vandervalk B.P."/>
            <person name="Kucuk E."/>
            <person name="Khan H."/>
            <person name="Gibb E.A."/>
            <person name="Pandoh P."/>
            <person name="Kirk H."/>
            <person name="Zhao Y."/>
            <person name="Jones M."/>
            <person name="Mungall A.J."/>
            <person name="Coope R."/>
            <person name="Pleasance S."/>
            <person name="Moore R.A."/>
            <person name="Holt R.A."/>
            <person name="Round J.M."/>
            <person name="Ohora S."/>
            <person name="Walle B.V."/>
            <person name="Veldhoen N."/>
            <person name="Helbing C.C."/>
            <person name="Birol I."/>
        </authorList>
    </citation>
    <scope>NUCLEOTIDE SEQUENCE [LARGE SCALE GENOMIC DNA]</scope>
</reference>
<keyword evidence="1" id="KW-1133">Transmembrane helix</keyword>
<evidence type="ECO:0000313" key="2">
    <source>
        <dbReference type="EMBL" id="PIO24700.1"/>
    </source>
</evidence>
<accession>A0A2G9R9Y5</accession>
<evidence type="ECO:0000313" key="3">
    <source>
        <dbReference type="Proteomes" id="UP000228934"/>
    </source>
</evidence>
<keyword evidence="3" id="KW-1185">Reference proteome</keyword>
<keyword evidence="1" id="KW-0472">Membrane</keyword>
<name>A0A2G9R9Y5_AQUCT</name>
<organism evidence="2 3">
    <name type="scientific">Aquarana catesbeiana</name>
    <name type="common">American bullfrog</name>
    <name type="synonym">Rana catesbeiana</name>
    <dbReference type="NCBI Taxonomy" id="8400"/>
    <lineage>
        <taxon>Eukaryota</taxon>
        <taxon>Metazoa</taxon>
        <taxon>Chordata</taxon>
        <taxon>Craniata</taxon>
        <taxon>Vertebrata</taxon>
        <taxon>Euteleostomi</taxon>
        <taxon>Amphibia</taxon>
        <taxon>Batrachia</taxon>
        <taxon>Anura</taxon>
        <taxon>Neobatrachia</taxon>
        <taxon>Ranoidea</taxon>
        <taxon>Ranidae</taxon>
        <taxon>Aquarana</taxon>
    </lineage>
</organism>
<protein>
    <submittedName>
        <fullName evidence="2">Uncharacterized protein</fullName>
    </submittedName>
</protein>
<proteinExistence type="predicted"/>
<dbReference type="Proteomes" id="UP000228934">
    <property type="component" value="Unassembled WGS sequence"/>
</dbReference>
<sequence>MSFEEMVEMVNILKRADYDGKYGSYLNPFARKANIMTKVVKSLRRNFGVRLSKEQLRKCWSDLKLREQDQYRRIKKVLLKSKQLSCVPILIITCMLLHVLFFTVVQCKMATFMFVGTVIGEKRLASSEVTSNTTPHEEGEKSIVVPQDMEEGEVEEVLEFGTTTGDVQVVVPKSSHLTSDSAQWLIQEIMFCSHDLDLIKEKNKEIEQRLKNMIDVLGRI</sequence>
<gene>
    <name evidence="2" type="ORF">AB205_0047350</name>
</gene>
<dbReference type="EMBL" id="KV951798">
    <property type="protein sequence ID" value="PIO24700.1"/>
    <property type="molecule type" value="Genomic_DNA"/>
</dbReference>
<feature type="transmembrane region" description="Helical" evidence="1">
    <location>
        <begin position="84"/>
        <end position="105"/>
    </location>
</feature>
<evidence type="ECO:0000256" key="1">
    <source>
        <dbReference type="SAM" id="Phobius"/>
    </source>
</evidence>
<keyword evidence="1" id="KW-0812">Transmembrane</keyword>